<dbReference type="AlphaFoldDB" id="A0A0H2SHT4"/>
<gene>
    <name evidence="2" type="ORF">SCHPADRAFT_201338</name>
</gene>
<reference evidence="2 3" key="1">
    <citation type="submission" date="2015-04" db="EMBL/GenBank/DDBJ databases">
        <title>Complete genome sequence of Schizopora paradoxa KUC8140, a cosmopolitan wood degrader in East Asia.</title>
        <authorList>
            <consortium name="DOE Joint Genome Institute"/>
            <person name="Min B."/>
            <person name="Park H."/>
            <person name="Jang Y."/>
            <person name="Kim J.-J."/>
            <person name="Kim K.H."/>
            <person name="Pangilinan J."/>
            <person name="Lipzen A."/>
            <person name="Riley R."/>
            <person name="Grigoriev I.V."/>
            <person name="Spatafora J.W."/>
            <person name="Choi I.-G."/>
        </authorList>
    </citation>
    <scope>NUCLEOTIDE SEQUENCE [LARGE SCALE GENOMIC DNA]</scope>
    <source>
        <strain evidence="2 3">KUC8140</strain>
    </source>
</reference>
<evidence type="ECO:0000313" key="3">
    <source>
        <dbReference type="Proteomes" id="UP000053477"/>
    </source>
</evidence>
<dbReference type="Proteomes" id="UP000053477">
    <property type="component" value="Unassembled WGS sequence"/>
</dbReference>
<evidence type="ECO:0000256" key="1">
    <source>
        <dbReference type="SAM" id="MobiDB-lite"/>
    </source>
</evidence>
<proteinExistence type="predicted"/>
<name>A0A0H2SHT4_9AGAM</name>
<evidence type="ECO:0000313" key="2">
    <source>
        <dbReference type="EMBL" id="KLO16631.1"/>
    </source>
</evidence>
<dbReference type="EMBL" id="KQ085913">
    <property type="protein sequence ID" value="KLO16631.1"/>
    <property type="molecule type" value="Genomic_DNA"/>
</dbReference>
<feature type="compositionally biased region" description="Basic and acidic residues" evidence="1">
    <location>
        <begin position="91"/>
        <end position="107"/>
    </location>
</feature>
<keyword evidence="3" id="KW-1185">Reference proteome</keyword>
<feature type="region of interest" description="Disordered" evidence="1">
    <location>
        <begin position="87"/>
        <end position="107"/>
    </location>
</feature>
<sequence>MADFVRVDSWGSTLIIGALESNNRRGQTLPPILVPINAKRIGAIIGARSLGLTSTITIPTSSRKIGGFLTCCLLDKVAGSTKVNSSIDVSMPRKENGKSARRKGDEM</sequence>
<organism evidence="2 3">
    <name type="scientific">Schizopora paradoxa</name>
    <dbReference type="NCBI Taxonomy" id="27342"/>
    <lineage>
        <taxon>Eukaryota</taxon>
        <taxon>Fungi</taxon>
        <taxon>Dikarya</taxon>
        <taxon>Basidiomycota</taxon>
        <taxon>Agaricomycotina</taxon>
        <taxon>Agaricomycetes</taxon>
        <taxon>Hymenochaetales</taxon>
        <taxon>Schizoporaceae</taxon>
        <taxon>Schizopora</taxon>
    </lineage>
</organism>
<protein>
    <submittedName>
        <fullName evidence="2">Uncharacterized protein</fullName>
    </submittedName>
</protein>
<accession>A0A0H2SHT4</accession>
<dbReference type="InParanoid" id="A0A0H2SHT4"/>